<feature type="modified residue" description="4-aspartylphosphate" evidence="3">
    <location>
        <position position="53"/>
    </location>
</feature>
<gene>
    <name evidence="5" type="ORF">M1B72_07550</name>
</gene>
<dbReference type="EMBL" id="CP096574">
    <property type="protein sequence ID" value="UPU37551.1"/>
    <property type="molecule type" value="Genomic_DNA"/>
</dbReference>
<keyword evidence="1 3" id="KW-0597">Phosphoprotein</keyword>
<dbReference type="PANTHER" id="PTHR44591">
    <property type="entry name" value="STRESS RESPONSE REGULATOR PROTEIN 1"/>
    <property type="match status" value="1"/>
</dbReference>
<protein>
    <submittedName>
        <fullName evidence="5">Response regulator</fullName>
    </submittedName>
</protein>
<organism evidence="5 6">
    <name type="scientific">Geomonas paludis</name>
    <dbReference type="NCBI Taxonomy" id="2740185"/>
    <lineage>
        <taxon>Bacteria</taxon>
        <taxon>Pseudomonadati</taxon>
        <taxon>Thermodesulfobacteriota</taxon>
        <taxon>Desulfuromonadia</taxon>
        <taxon>Geobacterales</taxon>
        <taxon>Geobacteraceae</taxon>
        <taxon>Geomonas</taxon>
    </lineage>
</organism>
<dbReference type="InterPro" id="IPR050595">
    <property type="entry name" value="Bact_response_regulator"/>
</dbReference>
<evidence type="ECO:0000313" key="5">
    <source>
        <dbReference type="EMBL" id="UPU37551.1"/>
    </source>
</evidence>
<feature type="domain" description="Response regulatory" evidence="4">
    <location>
        <begin position="4"/>
        <end position="120"/>
    </location>
</feature>
<dbReference type="Proteomes" id="UP000831485">
    <property type="component" value="Chromosome"/>
</dbReference>
<keyword evidence="2" id="KW-0902">Two-component regulatory system</keyword>
<dbReference type="PROSITE" id="PS50110">
    <property type="entry name" value="RESPONSE_REGULATORY"/>
    <property type="match status" value="1"/>
</dbReference>
<accession>A0ABY4LHS8</accession>
<sequence>MGNRLLLADDSITIQKVVAIIFANEEFELTVVDNGTAALDKARETKPDVMLVDALMPGKTGYEVCAEIRRDPVLGAVPIILLIGAFEPLDEEKARECGADATISKPFESQQLIDRVKEMLELGKTRKTAPPVAQPAAAAPAAEEIWGDLSSLDAMAPAAAAPAAAAPAAPAAEDIWESVGMETEPAWEEPAAAQEPVWEAPAAPAQPVAAAPAAQVEPVEASMEDDLWGAFELEEETPAAAEAPSELFGVVEPEGAFETEFEAEEVFSFDESEEIEETGPALELEEPAVDSSLTVSEEEFFAFGEEPEAAAVVVPAQAETQAEAEAFGVPEYEPFEFDVEEPAPEAAAPAAPVAPAAPAAPVAPAAPAAAAPVQAAPAAAPAAPAAQPAAVPELTEDQLVAALSKVSREVIERIVWEVVPDLAEVIIKEEIRKLKSGVRG</sequence>
<dbReference type="InterPro" id="IPR011006">
    <property type="entry name" value="CheY-like_superfamily"/>
</dbReference>
<dbReference type="SMART" id="SM00448">
    <property type="entry name" value="REC"/>
    <property type="match status" value="1"/>
</dbReference>
<dbReference type="Pfam" id="PF00072">
    <property type="entry name" value="Response_reg"/>
    <property type="match status" value="1"/>
</dbReference>
<dbReference type="Gene3D" id="3.40.50.2300">
    <property type="match status" value="1"/>
</dbReference>
<dbReference type="PANTHER" id="PTHR44591:SF14">
    <property type="entry name" value="PROTEIN PILG"/>
    <property type="match status" value="1"/>
</dbReference>
<keyword evidence="6" id="KW-1185">Reference proteome</keyword>
<evidence type="ECO:0000256" key="2">
    <source>
        <dbReference type="ARBA" id="ARBA00023012"/>
    </source>
</evidence>
<evidence type="ECO:0000256" key="3">
    <source>
        <dbReference type="PROSITE-ProRule" id="PRU00169"/>
    </source>
</evidence>
<name>A0ABY4LHS8_9BACT</name>
<dbReference type="RefSeq" id="WP_248647116.1">
    <property type="nucleotide sequence ID" value="NZ_CP096574.1"/>
</dbReference>
<dbReference type="InterPro" id="IPR001789">
    <property type="entry name" value="Sig_transdc_resp-reg_receiver"/>
</dbReference>
<dbReference type="SUPFAM" id="SSF52172">
    <property type="entry name" value="CheY-like"/>
    <property type="match status" value="1"/>
</dbReference>
<reference evidence="5" key="1">
    <citation type="submission" date="2022-04" db="EMBL/GenBank/DDBJ databases">
        <authorList>
            <person name="Liu G."/>
        </authorList>
    </citation>
    <scope>NUCLEOTIDE SEQUENCE</scope>
    <source>
        <strain evidence="5">RG22</strain>
    </source>
</reference>
<evidence type="ECO:0000259" key="4">
    <source>
        <dbReference type="PROSITE" id="PS50110"/>
    </source>
</evidence>
<evidence type="ECO:0000256" key="1">
    <source>
        <dbReference type="ARBA" id="ARBA00022553"/>
    </source>
</evidence>
<proteinExistence type="predicted"/>
<evidence type="ECO:0000313" key="6">
    <source>
        <dbReference type="Proteomes" id="UP000831485"/>
    </source>
</evidence>